<keyword evidence="4" id="KW-1185">Reference proteome</keyword>
<feature type="signal peptide" evidence="2">
    <location>
        <begin position="1"/>
        <end position="32"/>
    </location>
</feature>
<organism evidence="3 4">
    <name type="scientific">Enterobacter ludwigii</name>
    <dbReference type="NCBI Taxonomy" id="299767"/>
    <lineage>
        <taxon>Bacteria</taxon>
        <taxon>Pseudomonadati</taxon>
        <taxon>Pseudomonadota</taxon>
        <taxon>Gammaproteobacteria</taxon>
        <taxon>Enterobacterales</taxon>
        <taxon>Enterobacteriaceae</taxon>
        <taxon>Enterobacter</taxon>
        <taxon>Enterobacter cloacae complex</taxon>
    </lineage>
</organism>
<evidence type="ECO:0000256" key="2">
    <source>
        <dbReference type="SAM" id="SignalP"/>
    </source>
</evidence>
<sequence>MFKNSNSKFNATLKVIAIFVITYLSLSAPASAATTLQDILGKGKDLLVSLKDFLIVLGYVMAVLCVIAGAFKLKAKADGDQQVKVLHIVILFGASILFGGGAFWVQSTADSVGVEISSGI</sequence>
<geneLocation type="plasmid" evidence="3 4">
    <name>unnamed2</name>
</geneLocation>
<gene>
    <name evidence="3" type="ORF">PHA72_27280</name>
</gene>
<keyword evidence="1" id="KW-1133">Transmembrane helix</keyword>
<protein>
    <recommendedName>
        <fullName evidence="5">Conjugal transfer protein TrbC</fullName>
    </recommendedName>
</protein>
<evidence type="ECO:0000313" key="4">
    <source>
        <dbReference type="Proteomes" id="UP001210538"/>
    </source>
</evidence>
<keyword evidence="3" id="KW-0614">Plasmid</keyword>
<evidence type="ECO:0000313" key="3">
    <source>
        <dbReference type="EMBL" id="WCE16230.1"/>
    </source>
</evidence>
<evidence type="ECO:0008006" key="5">
    <source>
        <dbReference type="Google" id="ProtNLM"/>
    </source>
</evidence>
<dbReference type="AlphaFoldDB" id="A0AAX3LIY2"/>
<keyword evidence="2" id="KW-0732">Signal</keyword>
<name>A0AAX3LIY2_9ENTR</name>
<dbReference type="RefSeq" id="WP_271661550.1">
    <property type="nucleotide sequence ID" value="NZ_CP116349.1"/>
</dbReference>
<accession>A0AAX3LIY2</accession>
<evidence type="ECO:0000256" key="1">
    <source>
        <dbReference type="SAM" id="Phobius"/>
    </source>
</evidence>
<feature type="transmembrane region" description="Helical" evidence="1">
    <location>
        <begin position="85"/>
        <end position="105"/>
    </location>
</feature>
<feature type="chain" id="PRO_5043556290" description="Conjugal transfer protein TrbC" evidence="2">
    <location>
        <begin position="33"/>
        <end position="120"/>
    </location>
</feature>
<feature type="transmembrane region" description="Helical" evidence="1">
    <location>
        <begin position="56"/>
        <end position="73"/>
    </location>
</feature>
<dbReference type="EMBL" id="CP116349">
    <property type="protein sequence ID" value="WCE16230.1"/>
    <property type="molecule type" value="Genomic_DNA"/>
</dbReference>
<dbReference type="Proteomes" id="UP001210538">
    <property type="component" value="Plasmid unnamed2"/>
</dbReference>
<reference evidence="3 4" key="1">
    <citation type="submission" date="2023-01" db="EMBL/GenBank/DDBJ databases">
        <title>Genome sequence resource and annotation of Enterobacter ludwigii, an economically important pathogen of seedling wilt with strawberry.</title>
        <authorList>
            <person name="Xie Y."/>
        </authorList>
    </citation>
    <scope>NUCLEOTIDE SEQUENCE [LARGE SCALE GENOMIC DNA]</scope>
    <source>
        <strain evidence="3 4">CM-TZ4</strain>
        <plasmid evidence="3 4">unnamed2</plasmid>
    </source>
</reference>
<keyword evidence="1" id="KW-0472">Membrane</keyword>
<proteinExistence type="predicted"/>
<keyword evidence="1" id="KW-0812">Transmembrane</keyword>